<dbReference type="EMBL" id="QNSB01000001">
    <property type="protein sequence ID" value="RBP74313.1"/>
    <property type="molecule type" value="Genomic_DNA"/>
</dbReference>
<feature type="domain" description="NYN" evidence="2">
    <location>
        <begin position="58"/>
        <end position="149"/>
    </location>
</feature>
<organism evidence="3 4">
    <name type="scientific">Brevibacterium celere</name>
    <dbReference type="NCBI Taxonomy" id="225845"/>
    <lineage>
        <taxon>Bacteria</taxon>
        <taxon>Bacillati</taxon>
        <taxon>Actinomycetota</taxon>
        <taxon>Actinomycetes</taxon>
        <taxon>Micrococcales</taxon>
        <taxon>Brevibacteriaceae</taxon>
        <taxon>Brevibacterium</taxon>
    </lineage>
</organism>
<dbReference type="GO" id="GO:0004540">
    <property type="term" value="F:RNA nuclease activity"/>
    <property type="evidence" value="ECO:0007669"/>
    <property type="project" value="InterPro"/>
</dbReference>
<dbReference type="Pfam" id="PF01936">
    <property type="entry name" value="NYN"/>
    <property type="match status" value="1"/>
</dbReference>
<feature type="compositionally biased region" description="Low complexity" evidence="1">
    <location>
        <begin position="192"/>
        <end position="218"/>
    </location>
</feature>
<feature type="compositionally biased region" description="Pro residues" evidence="1">
    <location>
        <begin position="219"/>
        <end position="232"/>
    </location>
</feature>
<accession>A0A366IMK7</accession>
<name>A0A366IMK7_9MICO</name>
<proteinExistence type="predicted"/>
<keyword evidence="4" id="KW-1185">Reference proteome</keyword>
<feature type="region of interest" description="Disordered" evidence="1">
    <location>
        <begin position="181"/>
        <end position="274"/>
    </location>
</feature>
<dbReference type="Gene3D" id="3.40.50.1010">
    <property type="entry name" value="5'-nuclease"/>
    <property type="match status" value="1"/>
</dbReference>
<comment type="caution">
    <text evidence="3">The sequence shown here is derived from an EMBL/GenBank/DDBJ whole genome shotgun (WGS) entry which is preliminary data.</text>
</comment>
<evidence type="ECO:0000259" key="2">
    <source>
        <dbReference type="Pfam" id="PF01936"/>
    </source>
</evidence>
<evidence type="ECO:0000256" key="1">
    <source>
        <dbReference type="SAM" id="MobiDB-lite"/>
    </source>
</evidence>
<reference evidence="3 4" key="1">
    <citation type="submission" date="2018-06" db="EMBL/GenBank/DDBJ databases">
        <title>Freshwater and sediment microbial communities from various areas in North America, analyzing microbe dynamics in response to fracking.</title>
        <authorList>
            <person name="Lamendella R."/>
        </authorList>
    </citation>
    <scope>NUCLEOTIDE SEQUENCE [LARGE SCALE GENOMIC DNA]</scope>
    <source>
        <strain evidence="3 4">3b_TX</strain>
    </source>
</reference>
<sequence>MAIEQSAVFIDAGFLLAVGGSRVSGTSLRSATLVDTETLIRGVVDTTVEDSGLDALRVYWYDASKDGVFHEAHKRIALIDDVKVRLGRIGVNGTQKGVDLRMGLDLVEIARNRAARVAYLLTGDDDLAEAVEAAQDLGMKVVLVGLENQDHYLRVTSVAEHLAMQVDRIITLPNELITKCFTPRTRPKPMQDGTGPADSPTDTTTAPGPGQTARAAPGAAPPPTPPAHPIPTPLTIRMNGLGRPHSEPAEAVARASKPSTHPPMPAPAGPGGTEHPGVAEVQRLLEVAAGVGRSVAESWYDTCTQSELEDVLTDRPNLPIHIDATLLRDCASKIGEYDTDRQSVRQRLRTAFWEQIDLIH</sequence>
<protein>
    <submittedName>
        <fullName evidence="3">Uncharacterized LabA/DUF88 family protein</fullName>
    </submittedName>
</protein>
<evidence type="ECO:0000313" key="4">
    <source>
        <dbReference type="Proteomes" id="UP000253509"/>
    </source>
</evidence>
<dbReference type="CDD" id="cd18722">
    <property type="entry name" value="PIN_NicB-like"/>
    <property type="match status" value="1"/>
</dbReference>
<dbReference type="AlphaFoldDB" id="A0A366IMK7"/>
<gene>
    <name evidence="3" type="ORF">DFO65_10130</name>
</gene>
<dbReference type="RefSeq" id="WP_113902401.1">
    <property type="nucleotide sequence ID" value="NZ_QNSB01000001.1"/>
</dbReference>
<evidence type="ECO:0000313" key="3">
    <source>
        <dbReference type="EMBL" id="RBP74313.1"/>
    </source>
</evidence>
<dbReference type="InterPro" id="IPR021139">
    <property type="entry name" value="NYN"/>
</dbReference>
<dbReference type="Proteomes" id="UP000253509">
    <property type="component" value="Unassembled WGS sequence"/>
</dbReference>